<gene>
    <name evidence="6" type="ORF">Egran_06459</name>
</gene>
<feature type="compositionally biased region" description="Basic residues" evidence="4">
    <location>
        <begin position="334"/>
        <end position="344"/>
    </location>
</feature>
<feature type="region of interest" description="Disordered" evidence="4">
    <location>
        <begin position="434"/>
        <end position="474"/>
    </location>
</feature>
<keyword evidence="2" id="KW-0833">Ubl conjugation pathway</keyword>
<dbReference type="PROSITE" id="PS50127">
    <property type="entry name" value="UBC_2"/>
    <property type="match status" value="1"/>
</dbReference>
<feature type="compositionally biased region" description="Polar residues" evidence="4">
    <location>
        <begin position="434"/>
        <end position="449"/>
    </location>
</feature>
<feature type="compositionally biased region" description="Basic residues" evidence="4">
    <location>
        <begin position="465"/>
        <end position="474"/>
    </location>
</feature>
<dbReference type="InterPro" id="IPR016135">
    <property type="entry name" value="UBQ-conjugating_enzyme/RWD"/>
</dbReference>
<dbReference type="Gene3D" id="3.10.110.10">
    <property type="entry name" value="Ubiquitin Conjugating Enzyme"/>
    <property type="match status" value="1"/>
</dbReference>
<dbReference type="SUPFAM" id="SSF54495">
    <property type="entry name" value="UBC-like"/>
    <property type="match status" value="1"/>
</dbReference>
<dbReference type="EMBL" id="NPHW01006467">
    <property type="protein sequence ID" value="OXV05774.1"/>
    <property type="molecule type" value="Genomic_DNA"/>
</dbReference>
<evidence type="ECO:0000256" key="4">
    <source>
        <dbReference type="SAM" id="MobiDB-lite"/>
    </source>
</evidence>
<feature type="compositionally biased region" description="Polar residues" evidence="4">
    <location>
        <begin position="379"/>
        <end position="389"/>
    </location>
</feature>
<feature type="domain" description="UBC core" evidence="5">
    <location>
        <begin position="3"/>
        <end position="157"/>
    </location>
</feature>
<dbReference type="InterPro" id="IPR000608">
    <property type="entry name" value="UBC"/>
</dbReference>
<feature type="region of interest" description="Disordered" evidence="4">
    <location>
        <begin position="206"/>
        <end position="281"/>
    </location>
</feature>
<feature type="active site" description="Glycyl thioester intermediate" evidence="3">
    <location>
        <position position="95"/>
    </location>
</feature>
<feature type="compositionally biased region" description="Low complexity" evidence="4">
    <location>
        <begin position="261"/>
        <end position="271"/>
    </location>
</feature>
<dbReference type="SMART" id="SM00212">
    <property type="entry name" value="UBCc"/>
    <property type="match status" value="1"/>
</dbReference>
<dbReference type="OrthoDB" id="10069349at2759"/>
<dbReference type="CDD" id="cd23804">
    <property type="entry name" value="UBCc_UBE2S"/>
    <property type="match status" value="1"/>
</dbReference>
<proteinExistence type="predicted"/>
<dbReference type="GO" id="GO:0016740">
    <property type="term" value="F:transferase activity"/>
    <property type="evidence" value="ECO:0007669"/>
    <property type="project" value="UniProtKB-KW"/>
</dbReference>
<dbReference type="PROSITE" id="PS00183">
    <property type="entry name" value="UBC_1"/>
    <property type="match status" value="1"/>
</dbReference>
<accession>A0A232LNU9</accession>
<protein>
    <recommendedName>
        <fullName evidence="5">UBC core domain-containing protein</fullName>
    </recommendedName>
</protein>
<evidence type="ECO:0000256" key="3">
    <source>
        <dbReference type="PROSITE-ProRule" id="PRU10133"/>
    </source>
</evidence>
<name>A0A232LNU9_9EURO</name>
<reference evidence="6 7" key="1">
    <citation type="journal article" date="2015" name="Environ. Microbiol.">
        <title>Metagenome sequence of Elaphomyces granulatus from sporocarp tissue reveals Ascomycota ectomycorrhizal fingerprints of genome expansion and a Proteobacteria-rich microbiome.</title>
        <authorList>
            <person name="Quandt C.A."/>
            <person name="Kohler A."/>
            <person name="Hesse C.N."/>
            <person name="Sharpton T.J."/>
            <person name="Martin F."/>
            <person name="Spatafora J.W."/>
        </authorList>
    </citation>
    <scope>NUCLEOTIDE SEQUENCE [LARGE SCALE GENOMIC DNA]</scope>
    <source>
        <strain evidence="6 7">OSC145934</strain>
    </source>
</reference>
<dbReference type="FunFam" id="3.10.110.10:FF:000077">
    <property type="entry name" value="Ubiquitin conjugating enzyme E2"/>
    <property type="match status" value="1"/>
</dbReference>
<evidence type="ECO:0000259" key="5">
    <source>
        <dbReference type="PROSITE" id="PS50127"/>
    </source>
</evidence>
<dbReference type="InterPro" id="IPR023313">
    <property type="entry name" value="UBQ-conjugating_AS"/>
</dbReference>
<evidence type="ECO:0000313" key="6">
    <source>
        <dbReference type="EMBL" id="OXV05774.1"/>
    </source>
</evidence>
<comment type="caution">
    <text evidence="6">The sequence shown here is derived from an EMBL/GenBank/DDBJ whole genome shotgun (WGS) entry which is preliminary data.</text>
</comment>
<feature type="region of interest" description="Disordered" evidence="4">
    <location>
        <begin position="317"/>
        <end position="415"/>
    </location>
</feature>
<evidence type="ECO:0000313" key="7">
    <source>
        <dbReference type="Proteomes" id="UP000243515"/>
    </source>
</evidence>
<evidence type="ECO:0000256" key="1">
    <source>
        <dbReference type="ARBA" id="ARBA00022679"/>
    </source>
</evidence>
<sequence length="474" mass="51127">MAPNLRRLASDHADLHNSQLPPNYLFPVGNAFSSVADDLTQLTVLLAGPQGTPYSHGLWRVQLKIPEDYPKSPPRAFFKTRIWHPNVEELSGAVCVDTLKRDWEPKLSLRDVLITISCLLIHPNPDSALNSSAGALLQDDYEAFAHHAKLMASIHAPIPKDIRDAVMEAKRRGEDPQTMVIFEGNGVTSLAKQSVTNDVRVIMKKRSGQHQEESFSTGGSLGDQPVQMSGSGLESRDIASGDDTSDAEYDDPAIASKENDPSLSPSLVALVPPSPRKSLLGKRPLSVLSTAFDPDTVMLDADGRVFDGMTASEKNIAANSDDVARPGSYLTPRKSPKLSHRHKSVTAPNGTPLDDVGNGDNSSSSNGSRQSRPLLESIPSFQDGESQLQIYEDSHEPLGLHRPPSGDGKEKFESQTGLIKGTGIILMKKPTATTLSKAPTISQPTSKISKSVAGIRRAPPTAVKSKPRIGVRRL</sequence>
<dbReference type="PANTHER" id="PTHR24068">
    <property type="entry name" value="UBIQUITIN-CONJUGATING ENZYME E2"/>
    <property type="match status" value="1"/>
</dbReference>
<dbReference type="AlphaFoldDB" id="A0A232LNU9"/>
<organism evidence="6 7">
    <name type="scientific">Elaphomyces granulatus</name>
    <dbReference type="NCBI Taxonomy" id="519963"/>
    <lineage>
        <taxon>Eukaryota</taxon>
        <taxon>Fungi</taxon>
        <taxon>Dikarya</taxon>
        <taxon>Ascomycota</taxon>
        <taxon>Pezizomycotina</taxon>
        <taxon>Eurotiomycetes</taxon>
        <taxon>Eurotiomycetidae</taxon>
        <taxon>Eurotiales</taxon>
        <taxon>Elaphomycetaceae</taxon>
        <taxon>Elaphomyces</taxon>
    </lineage>
</organism>
<evidence type="ECO:0000256" key="2">
    <source>
        <dbReference type="ARBA" id="ARBA00022786"/>
    </source>
</evidence>
<dbReference type="Pfam" id="PF00179">
    <property type="entry name" value="UQ_con"/>
    <property type="match status" value="1"/>
</dbReference>
<keyword evidence="7" id="KW-1185">Reference proteome</keyword>
<feature type="compositionally biased region" description="Low complexity" evidence="4">
    <location>
        <begin position="354"/>
        <end position="368"/>
    </location>
</feature>
<keyword evidence="1" id="KW-0808">Transferase</keyword>
<dbReference type="Proteomes" id="UP000243515">
    <property type="component" value="Unassembled WGS sequence"/>
</dbReference>